<dbReference type="Pfam" id="PF00672">
    <property type="entry name" value="HAMP"/>
    <property type="match status" value="1"/>
</dbReference>
<evidence type="ECO:0000256" key="2">
    <source>
        <dbReference type="SAM" id="Phobius"/>
    </source>
</evidence>
<proteinExistence type="predicted"/>
<dbReference type="OrthoDB" id="9812260at2"/>
<dbReference type="Proteomes" id="UP000480854">
    <property type="component" value="Unassembled WGS sequence"/>
</dbReference>
<dbReference type="GO" id="GO:0016020">
    <property type="term" value="C:membrane"/>
    <property type="evidence" value="ECO:0007669"/>
    <property type="project" value="InterPro"/>
</dbReference>
<evidence type="ECO:0000259" key="3">
    <source>
        <dbReference type="PROSITE" id="PS50885"/>
    </source>
</evidence>
<keyword evidence="2" id="KW-0472">Membrane</keyword>
<keyword evidence="2" id="KW-0812">Transmembrane</keyword>
<dbReference type="PROSITE" id="PS50885">
    <property type="entry name" value="HAMP"/>
    <property type="match status" value="1"/>
</dbReference>
<dbReference type="Gene3D" id="3.30.450.20">
    <property type="entry name" value="PAS domain"/>
    <property type="match status" value="1"/>
</dbReference>
<keyword evidence="5" id="KW-1185">Reference proteome</keyword>
<gene>
    <name evidence="4" type="ORF">DS843_05365</name>
</gene>
<sequence length="281" mass="29432">MVASSQRLLEGADVSARPWFRAGTQAPFAGDLHEALLLAQKLPPGPNGEPLRFVDIAMPLVRKDGVPLGVLGAHLSWAWASEVAASVLERSGGGKPEMDAFVLSREGVVLMGPKDLQGRKLELASVRAGLQGVTKTSLDVWPDGRTYFTAVTPTRGEGDYRGLGWVVLMRRDADAALADVSALQHGILFASLAMAVGTLLAGWVWAGRLSRPLQALAEAARRLSQGDRATPVPPTRAFAEATSLSASLVQISLALDARGPRTPPGGAAAKPVSASREPAAP</sequence>
<reference evidence="4 5" key="1">
    <citation type="submission" date="2018-07" db="EMBL/GenBank/DDBJ databases">
        <title>Genome sequence of Azospirillum sp. ATCC 49961.</title>
        <authorList>
            <person name="Sant'Anna F.H."/>
            <person name="Baldani J.I."/>
            <person name="Zilli J.E."/>
            <person name="Reis V.M."/>
            <person name="Hartmann A."/>
            <person name="Cruz L."/>
            <person name="de Souza E.M."/>
            <person name="de Oliveira Pedrosa F."/>
            <person name="Passaglia L.M.P."/>
        </authorList>
    </citation>
    <scope>NUCLEOTIDE SEQUENCE [LARGE SCALE GENOMIC DNA]</scope>
    <source>
        <strain evidence="4 5">ATCC 49961</strain>
    </source>
</reference>
<dbReference type="InterPro" id="IPR003660">
    <property type="entry name" value="HAMP_dom"/>
</dbReference>
<feature type="transmembrane region" description="Helical" evidence="2">
    <location>
        <begin position="187"/>
        <end position="206"/>
    </location>
</feature>
<evidence type="ECO:0000256" key="1">
    <source>
        <dbReference type="SAM" id="MobiDB-lite"/>
    </source>
</evidence>
<feature type="region of interest" description="Disordered" evidence="1">
    <location>
        <begin position="256"/>
        <end position="281"/>
    </location>
</feature>
<dbReference type="EMBL" id="QOKW01000003">
    <property type="protein sequence ID" value="KAA0683070.1"/>
    <property type="molecule type" value="Genomic_DNA"/>
</dbReference>
<evidence type="ECO:0000313" key="4">
    <source>
        <dbReference type="EMBL" id="KAA0683070.1"/>
    </source>
</evidence>
<name>A0A9W7U0F5_9PROT</name>
<dbReference type="CDD" id="cd06225">
    <property type="entry name" value="HAMP"/>
    <property type="match status" value="1"/>
</dbReference>
<dbReference type="Gene3D" id="6.10.340.10">
    <property type="match status" value="1"/>
</dbReference>
<accession>A0A9W7U0F5</accession>
<comment type="caution">
    <text evidence="4">The sequence shown here is derived from an EMBL/GenBank/DDBJ whole genome shotgun (WGS) entry which is preliminary data.</text>
</comment>
<dbReference type="AlphaFoldDB" id="A0A9W7U0F5"/>
<keyword evidence="2" id="KW-1133">Transmembrane helix</keyword>
<organism evidence="4 5">
    <name type="scientific">Roseomonas genomospecies 6</name>
    <dbReference type="NCBI Taxonomy" id="214106"/>
    <lineage>
        <taxon>Bacteria</taxon>
        <taxon>Pseudomonadati</taxon>
        <taxon>Pseudomonadota</taxon>
        <taxon>Alphaproteobacteria</taxon>
        <taxon>Acetobacterales</taxon>
        <taxon>Roseomonadaceae</taxon>
        <taxon>Roseomonas</taxon>
    </lineage>
</organism>
<dbReference type="GO" id="GO:0007165">
    <property type="term" value="P:signal transduction"/>
    <property type="evidence" value="ECO:0007669"/>
    <property type="project" value="InterPro"/>
</dbReference>
<evidence type="ECO:0000313" key="5">
    <source>
        <dbReference type="Proteomes" id="UP000480854"/>
    </source>
</evidence>
<protein>
    <submittedName>
        <fullName evidence="4">HAMP domain-containing protein</fullName>
    </submittedName>
</protein>
<feature type="domain" description="HAMP" evidence="3">
    <location>
        <begin position="207"/>
        <end position="236"/>
    </location>
</feature>